<evidence type="ECO:0000256" key="1">
    <source>
        <dbReference type="SAM" id="MobiDB-lite"/>
    </source>
</evidence>
<comment type="caution">
    <text evidence="2">The sequence shown here is derived from an EMBL/GenBank/DDBJ whole genome shotgun (WGS) entry which is preliminary data.</text>
</comment>
<gene>
    <name evidence="2" type="ORF">PHMEG_00037073</name>
</gene>
<proteinExistence type="predicted"/>
<feature type="compositionally biased region" description="Polar residues" evidence="1">
    <location>
        <begin position="172"/>
        <end position="188"/>
    </location>
</feature>
<keyword evidence="3" id="KW-1185">Reference proteome</keyword>
<organism evidence="2 3">
    <name type="scientific">Phytophthora megakarya</name>
    <dbReference type="NCBI Taxonomy" id="4795"/>
    <lineage>
        <taxon>Eukaryota</taxon>
        <taxon>Sar</taxon>
        <taxon>Stramenopiles</taxon>
        <taxon>Oomycota</taxon>
        <taxon>Peronosporomycetes</taxon>
        <taxon>Peronosporales</taxon>
        <taxon>Peronosporaceae</taxon>
        <taxon>Phytophthora</taxon>
    </lineage>
</organism>
<accession>A0A225UKN6</accession>
<protein>
    <recommendedName>
        <fullName evidence="4">Retrotransposon gag domain-containing protein</fullName>
    </recommendedName>
</protein>
<feature type="compositionally biased region" description="Basic and acidic residues" evidence="1">
    <location>
        <begin position="161"/>
        <end position="171"/>
    </location>
</feature>
<sequence length="219" mass="25807">MVRRMTNLRMTTTILTRIQETVTPIAAQVKFWRLGPLEDFDQNQPLAVRTRWLEKFQSGKGYYCKLKTKTPDSEYNYTTFQRKSETPREFYYRLNKIADKEDIDIKSTDIACDGHLKMFIKKLKDIQLRLTLQGQRVRGLKDLDQILKQHEEIWWSDDREAHPLKGHDRNSDSTFGNRQRQKTNNRAYNANEGEAFASDDEQQALLDQGMEGVNQKNSR</sequence>
<evidence type="ECO:0000313" key="2">
    <source>
        <dbReference type="EMBL" id="OWY93511.1"/>
    </source>
</evidence>
<dbReference type="AlphaFoldDB" id="A0A225UKN6"/>
<reference evidence="3" key="1">
    <citation type="submission" date="2017-03" db="EMBL/GenBank/DDBJ databases">
        <title>Phytopthora megakarya and P. palmivora, two closely related causual agents of cacao black pod achieved similar genome size and gene model numbers by different mechanisms.</title>
        <authorList>
            <person name="Ali S."/>
            <person name="Shao J."/>
            <person name="Larry D.J."/>
            <person name="Kronmiller B."/>
            <person name="Shen D."/>
            <person name="Strem M.D."/>
            <person name="Melnick R.L."/>
            <person name="Guiltinan M.J."/>
            <person name="Tyler B.M."/>
            <person name="Meinhardt L.W."/>
            <person name="Bailey B.A."/>
        </authorList>
    </citation>
    <scope>NUCLEOTIDE SEQUENCE [LARGE SCALE GENOMIC DNA]</scope>
    <source>
        <strain evidence="3">zdho120</strain>
    </source>
</reference>
<feature type="region of interest" description="Disordered" evidence="1">
    <location>
        <begin position="161"/>
        <end position="219"/>
    </location>
</feature>
<name>A0A225UKN6_9STRA</name>
<evidence type="ECO:0008006" key="4">
    <source>
        <dbReference type="Google" id="ProtNLM"/>
    </source>
</evidence>
<evidence type="ECO:0000313" key="3">
    <source>
        <dbReference type="Proteomes" id="UP000198211"/>
    </source>
</evidence>
<dbReference type="EMBL" id="NBNE01015942">
    <property type="protein sequence ID" value="OWY93511.1"/>
    <property type="molecule type" value="Genomic_DNA"/>
</dbReference>
<dbReference type="OrthoDB" id="6774612at2759"/>
<dbReference type="Proteomes" id="UP000198211">
    <property type="component" value="Unassembled WGS sequence"/>
</dbReference>